<dbReference type="PANTHER" id="PTHR23504:SF15">
    <property type="entry name" value="MAJOR FACILITATOR SUPERFAMILY (MFS) PROFILE DOMAIN-CONTAINING PROTEIN"/>
    <property type="match status" value="1"/>
</dbReference>
<dbReference type="Proteomes" id="UP001497497">
    <property type="component" value="Unassembled WGS sequence"/>
</dbReference>
<protein>
    <recommendedName>
        <fullName evidence="8">Major facilitator superfamily (MFS) profile domain-containing protein</fullName>
    </recommendedName>
</protein>
<dbReference type="GO" id="GO:0022857">
    <property type="term" value="F:transmembrane transporter activity"/>
    <property type="evidence" value="ECO:0007669"/>
    <property type="project" value="InterPro"/>
</dbReference>
<sequence>MSAEIKEANKLVPDEKKEHDGKQNESQFSNDENREVSQKEESEIAEDSKDHEANGEEILKKTNHSCLQWLTLKLKLVDKGATPPNWKYIGLVFVALFSSASTLTFLFPFLPEMVLTFGYSENEKGTYAGIIASGVFAGRIVGSVFWGWLADRYGRKIVLLITIGLNGIFAGLFGFADNIILAVFLRFMCGAVNGTVGTAKTVLYDISDNTNQALSMSMLSISWGMGLIVGPTVGGLLASPAIKWPHVFDSDGFFGRYPYLLASLFPFVTCTLIFFVIYFKFDETFIVKSSKRENQELLITDATENKPYLSVNSVDKSHLPFLGGASQEGTSSLLLIAQSLQSVHLDTESSAFLGMEVIKKQPISLQESEIIRTISVSDIMAASQKQSLDSISSSSSEKLSQSALNENLLKSVSSKEIIYVTTEQRAKETEIENFEENESQMTSSQNGRNEQSDHSYNEKLNLKNSYKIVYSQPGLVCDTEKVNIESLASEGDKLLISKNEYVDCAARQVDFRVKPEDEEEDICSCVELACLSSCCTPCRNTSIHKLLRLTDVWATIMMYTVFSFTTIAVEDIFPVFASTTHDYGGLGFSTDEIGLAIGAMVLPLLVLQIKLYPYMVSKMGIRKVFLVSAIVSLITCQILPTVRLLHNNRVWLWICLIGFQIPFKIATNCCFAGTSLLINNSVTQELAGQVNGLAMMTTAIGRTFAPLVSGVLFSWSVTYGIEIGAPFDTSFPFFVIGLLFFVTVFECLHLNPELDQQKKRG</sequence>
<feature type="transmembrane region" description="Helical" evidence="7">
    <location>
        <begin position="699"/>
        <end position="719"/>
    </location>
</feature>
<evidence type="ECO:0000256" key="7">
    <source>
        <dbReference type="SAM" id="Phobius"/>
    </source>
</evidence>
<dbReference type="Pfam" id="PF07690">
    <property type="entry name" value="MFS_1"/>
    <property type="match status" value="2"/>
</dbReference>
<keyword evidence="4 7" id="KW-1133">Transmembrane helix</keyword>
<keyword evidence="3 7" id="KW-0812">Transmembrane</keyword>
<accession>A0AAV2HPW3</accession>
<feature type="compositionally biased region" description="Basic and acidic residues" evidence="6">
    <location>
        <begin position="31"/>
        <end position="53"/>
    </location>
</feature>
<feature type="region of interest" description="Disordered" evidence="6">
    <location>
        <begin position="432"/>
        <end position="454"/>
    </location>
</feature>
<comment type="subcellular location">
    <subcellularLocation>
        <location evidence="1">Membrane</location>
        <topology evidence="1">Multi-pass membrane protein</topology>
    </subcellularLocation>
</comment>
<dbReference type="GO" id="GO:0016020">
    <property type="term" value="C:membrane"/>
    <property type="evidence" value="ECO:0007669"/>
    <property type="project" value="UniProtKB-SubCell"/>
</dbReference>
<dbReference type="PRINTS" id="PR01035">
    <property type="entry name" value="TCRTETA"/>
</dbReference>
<feature type="transmembrane region" description="Helical" evidence="7">
    <location>
        <begin position="651"/>
        <end position="678"/>
    </location>
</feature>
<feature type="compositionally biased region" description="Polar residues" evidence="6">
    <location>
        <begin position="439"/>
        <end position="449"/>
    </location>
</feature>
<feature type="transmembrane region" description="Helical" evidence="7">
    <location>
        <begin position="624"/>
        <end position="645"/>
    </location>
</feature>
<reference evidence="9 10" key="1">
    <citation type="submission" date="2024-04" db="EMBL/GenBank/DDBJ databases">
        <authorList>
            <consortium name="Genoscope - CEA"/>
            <person name="William W."/>
        </authorList>
    </citation>
    <scope>NUCLEOTIDE SEQUENCE [LARGE SCALE GENOMIC DNA]</scope>
</reference>
<evidence type="ECO:0000259" key="8">
    <source>
        <dbReference type="PROSITE" id="PS50850"/>
    </source>
</evidence>
<evidence type="ECO:0000313" key="9">
    <source>
        <dbReference type="EMBL" id="CAL1536148.1"/>
    </source>
</evidence>
<gene>
    <name evidence="9" type="ORF">GSLYS_00010061001</name>
</gene>
<feature type="transmembrane region" description="Helical" evidence="7">
    <location>
        <begin position="731"/>
        <end position="750"/>
    </location>
</feature>
<dbReference type="PROSITE" id="PS50850">
    <property type="entry name" value="MFS"/>
    <property type="match status" value="1"/>
</dbReference>
<dbReference type="InterPro" id="IPR001958">
    <property type="entry name" value="Tet-R_TetA/multi-R_MdtG-like"/>
</dbReference>
<evidence type="ECO:0000256" key="2">
    <source>
        <dbReference type="ARBA" id="ARBA00022448"/>
    </source>
</evidence>
<feature type="transmembrane region" description="Helical" evidence="7">
    <location>
        <begin position="182"/>
        <end position="204"/>
    </location>
</feature>
<feature type="transmembrane region" description="Helical" evidence="7">
    <location>
        <begin position="127"/>
        <end position="150"/>
    </location>
</feature>
<evidence type="ECO:0000313" key="10">
    <source>
        <dbReference type="Proteomes" id="UP001497497"/>
    </source>
</evidence>
<evidence type="ECO:0000256" key="4">
    <source>
        <dbReference type="ARBA" id="ARBA00022989"/>
    </source>
</evidence>
<dbReference type="AlphaFoldDB" id="A0AAV2HPW3"/>
<dbReference type="Gene3D" id="1.20.1250.20">
    <property type="entry name" value="MFS general substrate transporter like domains"/>
    <property type="match status" value="2"/>
</dbReference>
<dbReference type="SUPFAM" id="SSF103473">
    <property type="entry name" value="MFS general substrate transporter"/>
    <property type="match status" value="1"/>
</dbReference>
<dbReference type="InterPro" id="IPR011701">
    <property type="entry name" value="MFS"/>
</dbReference>
<organism evidence="9 10">
    <name type="scientific">Lymnaea stagnalis</name>
    <name type="common">Great pond snail</name>
    <name type="synonym">Helix stagnalis</name>
    <dbReference type="NCBI Taxonomy" id="6523"/>
    <lineage>
        <taxon>Eukaryota</taxon>
        <taxon>Metazoa</taxon>
        <taxon>Spiralia</taxon>
        <taxon>Lophotrochozoa</taxon>
        <taxon>Mollusca</taxon>
        <taxon>Gastropoda</taxon>
        <taxon>Heterobranchia</taxon>
        <taxon>Euthyneura</taxon>
        <taxon>Panpulmonata</taxon>
        <taxon>Hygrophila</taxon>
        <taxon>Lymnaeoidea</taxon>
        <taxon>Lymnaeidae</taxon>
        <taxon>Lymnaea</taxon>
    </lineage>
</organism>
<feature type="transmembrane region" description="Helical" evidence="7">
    <location>
        <begin position="257"/>
        <end position="279"/>
    </location>
</feature>
<evidence type="ECO:0000256" key="5">
    <source>
        <dbReference type="ARBA" id="ARBA00023136"/>
    </source>
</evidence>
<feature type="transmembrane region" description="Helical" evidence="7">
    <location>
        <begin position="88"/>
        <end position="107"/>
    </location>
</feature>
<dbReference type="EMBL" id="CAXITT010000222">
    <property type="protein sequence ID" value="CAL1536148.1"/>
    <property type="molecule type" value="Genomic_DNA"/>
</dbReference>
<name>A0AAV2HPW3_LYMST</name>
<dbReference type="InterPro" id="IPR036259">
    <property type="entry name" value="MFS_trans_sf"/>
</dbReference>
<keyword evidence="5 7" id="KW-0472">Membrane</keyword>
<keyword evidence="10" id="KW-1185">Reference proteome</keyword>
<feature type="domain" description="Major facilitator superfamily (MFS) profile" evidence="8">
    <location>
        <begin position="88"/>
        <end position="755"/>
    </location>
</feature>
<feature type="transmembrane region" description="Helical" evidence="7">
    <location>
        <begin position="157"/>
        <end position="176"/>
    </location>
</feature>
<feature type="transmembrane region" description="Helical" evidence="7">
    <location>
        <begin position="216"/>
        <end position="237"/>
    </location>
</feature>
<feature type="transmembrane region" description="Helical" evidence="7">
    <location>
        <begin position="552"/>
        <end position="573"/>
    </location>
</feature>
<dbReference type="PANTHER" id="PTHR23504">
    <property type="entry name" value="MAJOR FACILITATOR SUPERFAMILY DOMAIN-CONTAINING PROTEIN 10"/>
    <property type="match status" value="1"/>
</dbReference>
<evidence type="ECO:0000256" key="6">
    <source>
        <dbReference type="SAM" id="MobiDB-lite"/>
    </source>
</evidence>
<feature type="transmembrane region" description="Helical" evidence="7">
    <location>
        <begin position="593"/>
        <end position="612"/>
    </location>
</feature>
<feature type="compositionally biased region" description="Basic and acidic residues" evidence="6">
    <location>
        <begin position="1"/>
        <end position="23"/>
    </location>
</feature>
<comment type="caution">
    <text evidence="9">The sequence shown here is derived from an EMBL/GenBank/DDBJ whole genome shotgun (WGS) entry which is preliminary data.</text>
</comment>
<evidence type="ECO:0000256" key="3">
    <source>
        <dbReference type="ARBA" id="ARBA00022692"/>
    </source>
</evidence>
<dbReference type="InterPro" id="IPR020846">
    <property type="entry name" value="MFS_dom"/>
</dbReference>
<evidence type="ECO:0000256" key="1">
    <source>
        <dbReference type="ARBA" id="ARBA00004141"/>
    </source>
</evidence>
<proteinExistence type="predicted"/>
<keyword evidence="2" id="KW-0813">Transport</keyword>
<feature type="region of interest" description="Disordered" evidence="6">
    <location>
        <begin position="1"/>
        <end position="53"/>
    </location>
</feature>